<reference evidence="5 6" key="2">
    <citation type="submission" date="2020-08" db="EMBL/GenBank/DDBJ databases">
        <authorList>
            <person name="Ueki A."/>
            <person name="Tonouchi A."/>
        </authorList>
    </citation>
    <scope>NUCLEOTIDE SEQUENCE [LARGE SCALE GENOMIC DNA]</scope>
    <source>
        <strain evidence="5 6">CTTW</strain>
    </source>
</reference>
<dbReference type="InterPro" id="IPR054613">
    <property type="entry name" value="Peptidase_S78_dom"/>
</dbReference>
<dbReference type="GO" id="GO:0006508">
    <property type="term" value="P:proteolysis"/>
    <property type="evidence" value="ECO:0007669"/>
    <property type="project" value="UniProtKB-KW"/>
</dbReference>
<dbReference type="Proteomes" id="UP000515703">
    <property type="component" value="Chromosome"/>
</dbReference>
<keyword evidence="3" id="KW-0378">Hydrolase</keyword>
<evidence type="ECO:0000259" key="4">
    <source>
        <dbReference type="Pfam" id="PF04586"/>
    </source>
</evidence>
<organism evidence="5 6">
    <name type="scientific">Anaerocolumna chitinilytica</name>
    <dbReference type="NCBI Taxonomy" id="1727145"/>
    <lineage>
        <taxon>Bacteria</taxon>
        <taxon>Bacillati</taxon>
        <taxon>Bacillota</taxon>
        <taxon>Clostridia</taxon>
        <taxon>Lachnospirales</taxon>
        <taxon>Lachnospiraceae</taxon>
        <taxon>Anaerocolumna</taxon>
    </lineage>
</organism>
<dbReference type="NCBIfam" id="TIGR01543">
    <property type="entry name" value="proheadase_HK97"/>
    <property type="match status" value="1"/>
</dbReference>
<proteinExistence type="predicted"/>
<dbReference type="AlphaFoldDB" id="A0A7M3SA00"/>
<dbReference type="GO" id="GO:0008233">
    <property type="term" value="F:peptidase activity"/>
    <property type="evidence" value="ECO:0007669"/>
    <property type="project" value="UniProtKB-KW"/>
</dbReference>
<dbReference type="RefSeq" id="WP_185256985.1">
    <property type="nucleotide sequence ID" value="NZ_AP023368.1"/>
</dbReference>
<dbReference type="KEGG" id="acht:bsdcttw_44580"/>
<sequence length="199" mass="22987">MPLVKGREYRNLLPLAPQTQQKRIDSDYYVEGYATTFNQPYLLYEVDGIKYYEMVDSNAFNGADMSDIILQYDHEGKVFARKSNKTLIAEPNNIGLFICADLSKSAAAKELYEEIDNELVTRMSFSFTVADEEYNRETRTRTIKKFKKIYDVSAVSIPANDGTEISARSYLNGVIEGEKRESLERRRKLLQLMIELEDF</sequence>
<name>A0A7M3SA00_9FIRM</name>
<evidence type="ECO:0000256" key="2">
    <source>
        <dbReference type="ARBA" id="ARBA00022670"/>
    </source>
</evidence>
<evidence type="ECO:0000256" key="3">
    <source>
        <dbReference type="ARBA" id="ARBA00022801"/>
    </source>
</evidence>
<dbReference type="InterPro" id="IPR006433">
    <property type="entry name" value="Prohead_protease"/>
</dbReference>
<accession>A0A7M3SA00</accession>
<dbReference type="EMBL" id="AP023368">
    <property type="protein sequence ID" value="BCK01418.1"/>
    <property type="molecule type" value="Genomic_DNA"/>
</dbReference>
<protein>
    <recommendedName>
        <fullName evidence="4">Prohead serine protease domain-containing protein</fullName>
    </recommendedName>
</protein>
<evidence type="ECO:0000313" key="5">
    <source>
        <dbReference type="EMBL" id="BCK01418.1"/>
    </source>
</evidence>
<gene>
    <name evidence="5" type="ORF">bsdcttw_44580</name>
</gene>
<dbReference type="Pfam" id="PF04586">
    <property type="entry name" value="Peptidase_S78"/>
    <property type="match status" value="1"/>
</dbReference>
<keyword evidence="2" id="KW-0645">Protease</keyword>
<keyword evidence="1" id="KW-1188">Viral release from host cell</keyword>
<evidence type="ECO:0000313" key="6">
    <source>
        <dbReference type="Proteomes" id="UP000515703"/>
    </source>
</evidence>
<feature type="domain" description="Prohead serine protease" evidence="4">
    <location>
        <begin position="27"/>
        <end position="168"/>
    </location>
</feature>
<keyword evidence="6" id="KW-1185">Reference proteome</keyword>
<reference evidence="5 6" key="1">
    <citation type="submission" date="2020-08" db="EMBL/GenBank/DDBJ databases">
        <title>Draft genome sequencing of an Anaerocolumna strain isolated from anoxic soil subjected to BSD treatment.</title>
        <authorList>
            <person name="Uek A."/>
            <person name="Tonouchi A."/>
        </authorList>
    </citation>
    <scope>NUCLEOTIDE SEQUENCE [LARGE SCALE GENOMIC DNA]</scope>
    <source>
        <strain evidence="5 6">CTTW</strain>
    </source>
</reference>
<evidence type="ECO:0000256" key="1">
    <source>
        <dbReference type="ARBA" id="ARBA00022612"/>
    </source>
</evidence>